<evidence type="ECO:0000256" key="7">
    <source>
        <dbReference type="ARBA" id="ARBA00023136"/>
    </source>
</evidence>
<feature type="transmembrane region" description="Helical" evidence="9">
    <location>
        <begin position="97"/>
        <end position="116"/>
    </location>
</feature>
<evidence type="ECO:0000256" key="3">
    <source>
        <dbReference type="ARBA" id="ARBA00022475"/>
    </source>
</evidence>
<keyword evidence="2 8" id="KW-0813">Transport</keyword>
<feature type="transmembrane region" description="Helical" evidence="9">
    <location>
        <begin position="312"/>
        <end position="332"/>
    </location>
</feature>
<gene>
    <name evidence="11" type="ORF">TSYNT_8111</name>
</gene>
<dbReference type="InterPro" id="IPR004501">
    <property type="entry name" value="PTS_EIIC_3"/>
</dbReference>
<feature type="transmembrane region" description="Helical" evidence="9">
    <location>
        <begin position="182"/>
        <end position="203"/>
    </location>
</feature>
<keyword evidence="7 8" id="KW-0472">Membrane</keyword>
<dbReference type="PIRSF" id="PIRSF006351">
    <property type="entry name" value="PTS_EIIC-Cellobiose"/>
    <property type="match status" value="1"/>
</dbReference>
<dbReference type="NCBIfam" id="TIGR00410">
    <property type="entry name" value="lacE"/>
    <property type="match status" value="1"/>
</dbReference>
<dbReference type="PANTHER" id="PTHR33989">
    <property type="match status" value="1"/>
</dbReference>
<evidence type="ECO:0000313" key="12">
    <source>
        <dbReference type="Proteomes" id="UP000062160"/>
    </source>
</evidence>
<keyword evidence="5 9" id="KW-0812">Transmembrane</keyword>
<keyword evidence="4 8" id="KW-0762">Sugar transport</keyword>
<dbReference type="OrthoDB" id="1641940at2"/>
<evidence type="ECO:0000256" key="9">
    <source>
        <dbReference type="SAM" id="Phobius"/>
    </source>
</evidence>
<reference evidence="11" key="1">
    <citation type="journal article" date="2016" name="Genome Announc.">
        <title>Draft Genome Sequence of the Syntrophic Lactate-Degrading Bacterium Tepidanaerobacter syntrophicus JLT.</title>
        <authorList>
            <person name="Matsuura N."/>
            <person name="Ohashi A."/>
            <person name="Tourlousse D.M."/>
            <person name="Sekiguchi Y."/>
        </authorList>
    </citation>
    <scope>NUCLEOTIDE SEQUENCE [LARGE SCALE GENOMIC DNA]</scope>
    <source>
        <strain evidence="11">JL</strain>
    </source>
</reference>
<accession>A0A0U9HFQ0</accession>
<evidence type="ECO:0000256" key="1">
    <source>
        <dbReference type="ARBA" id="ARBA00004651"/>
    </source>
</evidence>
<feature type="transmembrane region" description="Helical" evidence="9">
    <location>
        <begin position="280"/>
        <end position="300"/>
    </location>
</feature>
<protein>
    <recommendedName>
        <fullName evidence="8">Permease IIC component</fullName>
    </recommendedName>
</protein>
<dbReference type="InterPro" id="IPR051088">
    <property type="entry name" value="PTS_Sugar-EIIC/EIIB"/>
</dbReference>
<feature type="transmembrane region" description="Helical" evidence="9">
    <location>
        <begin position="68"/>
        <end position="90"/>
    </location>
</feature>
<keyword evidence="12" id="KW-1185">Reference proteome</keyword>
<evidence type="ECO:0000256" key="6">
    <source>
        <dbReference type="ARBA" id="ARBA00022989"/>
    </source>
</evidence>
<dbReference type="GO" id="GO:0008982">
    <property type="term" value="F:protein-N(PI)-phosphohistidine-sugar phosphotransferase activity"/>
    <property type="evidence" value="ECO:0007669"/>
    <property type="project" value="UniProtKB-UniRule"/>
</dbReference>
<evidence type="ECO:0000256" key="4">
    <source>
        <dbReference type="ARBA" id="ARBA00022597"/>
    </source>
</evidence>
<evidence type="ECO:0000256" key="5">
    <source>
        <dbReference type="ARBA" id="ARBA00022692"/>
    </source>
</evidence>
<organism evidence="11">
    <name type="scientific">Tepidanaerobacter syntrophicus</name>
    <dbReference type="NCBI Taxonomy" id="224999"/>
    <lineage>
        <taxon>Bacteria</taxon>
        <taxon>Bacillati</taxon>
        <taxon>Bacillota</taxon>
        <taxon>Clostridia</taxon>
        <taxon>Thermosediminibacterales</taxon>
        <taxon>Tepidanaerobacteraceae</taxon>
        <taxon>Tepidanaerobacter</taxon>
    </lineage>
</organism>
<name>A0A0U9HFQ0_9FIRM</name>
<evidence type="ECO:0000256" key="2">
    <source>
        <dbReference type="ARBA" id="ARBA00022448"/>
    </source>
</evidence>
<dbReference type="GO" id="GO:1902815">
    <property type="term" value="P:N,N'-diacetylchitobiose import"/>
    <property type="evidence" value="ECO:0007669"/>
    <property type="project" value="TreeGrafter"/>
</dbReference>
<evidence type="ECO:0000313" key="11">
    <source>
        <dbReference type="EMBL" id="GAQ25582.1"/>
    </source>
</evidence>
<keyword evidence="6 9" id="KW-1133">Transmembrane helix</keyword>
<dbReference type="RefSeq" id="WP_059032994.1">
    <property type="nucleotide sequence ID" value="NZ_BSDN01000010.1"/>
</dbReference>
<dbReference type="PROSITE" id="PS51105">
    <property type="entry name" value="PTS_EIIC_TYPE_3"/>
    <property type="match status" value="1"/>
</dbReference>
<dbReference type="EMBL" id="DF977002">
    <property type="protein sequence ID" value="GAQ25582.1"/>
    <property type="molecule type" value="Genomic_DNA"/>
</dbReference>
<comment type="function">
    <text evidence="8">The phosphoenolpyruvate-dependent sugar phosphotransferase system (PTS), a major carbohydrate active -transport system, catalyzes the phosphorylation of incoming sugar substrates concomitant with their translocation across the cell membrane.</text>
</comment>
<dbReference type="Proteomes" id="UP000062160">
    <property type="component" value="Unassembled WGS sequence"/>
</dbReference>
<feature type="domain" description="PTS EIIC type-3" evidence="10">
    <location>
        <begin position="8"/>
        <end position="406"/>
    </location>
</feature>
<dbReference type="InterPro" id="IPR004796">
    <property type="entry name" value="PTS_IIC_cello"/>
</dbReference>
<sequence length="425" mass="45291">MEAFINWMDEHFVPIAGKIGSQRHLVAIRDGFAGIMPLILAGSFAVLLNNTLCVWIPALSFLVPINGAVWWGTFAIMTLLIVFSIGYNLAKSYNEDGLMAGLISVASFIITLPQAPEGVGWGFIKINYLDATALFTGLLVSLIATEIFVKLTKAHLVITIPGDVPPAVGRAFAALIPGIVTVYVFGILTSIITAMGGVSLYDVILKTIQTPLQNLGQSVGSAMLATFLITLFWFFGLHGANLLDPVMNAIYLPALQANAAAIQQGAVPPNIITRVFFDTYSHLGGSGATLGLIIAILLVARKRQDLKSLAKLALPAGIFQINEPIIFGLPIVLNPILFIPFIIIEPILTLIAYLATAIGLVPPTYVAIPWTSPVGIGAFLATGGSVGAMILAIINLVIATLIYIPFVILLDRQKTTETDSKDSSK</sequence>
<dbReference type="GO" id="GO:0009401">
    <property type="term" value="P:phosphoenolpyruvate-dependent sugar phosphotransferase system"/>
    <property type="evidence" value="ECO:0007669"/>
    <property type="project" value="InterPro"/>
</dbReference>
<feature type="transmembrane region" description="Helical" evidence="9">
    <location>
        <begin position="128"/>
        <end position="149"/>
    </location>
</feature>
<evidence type="ECO:0000259" key="10">
    <source>
        <dbReference type="PROSITE" id="PS51105"/>
    </source>
</evidence>
<evidence type="ECO:0000256" key="8">
    <source>
        <dbReference type="PIRNR" id="PIRNR006351"/>
    </source>
</evidence>
<dbReference type="AlphaFoldDB" id="A0A0U9HFQ0"/>
<dbReference type="GO" id="GO:0005886">
    <property type="term" value="C:plasma membrane"/>
    <property type="evidence" value="ECO:0007669"/>
    <property type="project" value="UniProtKB-SubCell"/>
</dbReference>
<proteinExistence type="predicted"/>
<feature type="transmembrane region" description="Helical" evidence="9">
    <location>
        <begin position="38"/>
        <end position="62"/>
    </location>
</feature>
<comment type="subcellular location">
    <subcellularLocation>
        <location evidence="1">Cell membrane</location>
        <topology evidence="1">Multi-pass membrane protein</topology>
    </subcellularLocation>
</comment>
<dbReference type="Pfam" id="PF02378">
    <property type="entry name" value="PTS_EIIC"/>
    <property type="match status" value="1"/>
</dbReference>
<dbReference type="InterPro" id="IPR003352">
    <property type="entry name" value="PTS_EIIC"/>
</dbReference>
<keyword evidence="3 8" id="KW-1003">Cell membrane</keyword>
<dbReference type="STRING" id="224999.GCA_001485475_01612"/>
<feature type="transmembrane region" description="Helical" evidence="9">
    <location>
        <begin position="215"/>
        <end position="235"/>
    </location>
</feature>
<feature type="transmembrane region" description="Helical" evidence="9">
    <location>
        <begin position="388"/>
        <end position="410"/>
    </location>
</feature>
<dbReference type="PANTHER" id="PTHR33989:SF4">
    <property type="entry name" value="PTS SYSTEM N,N'-DIACETYLCHITOBIOSE-SPECIFIC EIIC COMPONENT"/>
    <property type="match status" value="1"/>
</dbReference>